<sequence length="178" mass="20783">MTNLRLVQPTLQFKEDILRYQQEFNSTKEVIHGSSSLHKFEDFDEWFNKIQNSDNLERIPHGMVPATQFLCVNEDNKIVGMVNIRHYLNENLLQIGGHVGYSVRPDERRKGIAKWMLKESLKFLQEKEVERALITCDVDNIGSRKTIIANGGKFESVVHDEYDDIDVERYWIDIKGVN</sequence>
<dbReference type="GO" id="GO:0016747">
    <property type="term" value="F:acyltransferase activity, transferring groups other than amino-acyl groups"/>
    <property type="evidence" value="ECO:0007669"/>
    <property type="project" value="InterPro"/>
</dbReference>
<organism evidence="2 3">
    <name type="scientific">Macrococcus epidermidis</name>
    <dbReference type="NCBI Taxonomy" id="1902580"/>
    <lineage>
        <taxon>Bacteria</taxon>
        <taxon>Bacillati</taxon>
        <taxon>Bacillota</taxon>
        <taxon>Bacilli</taxon>
        <taxon>Bacillales</taxon>
        <taxon>Staphylococcaceae</taxon>
        <taxon>Macrococcus</taxon>
    </lineage>
</organism>
<evidence type="ECO:0000313" key="3">
    <source>
        <dbReference type="Proteomes" id="UP000249808"/>
    </source>
</evidence>
<reference evidence="2 3" key="1">
    <citation type="journal article" date="2018" name="Front. Microbiol.">
        <title>Description and Comparative Genomics of Macrococcus caseolyticus subsp. hominis subsp. nov., Macrococcus goetzii sp. nov., Macrococcus epidermidis sp. nov., and Macrococcus bohemicus sp. nov., Novel Macrococci From Human Clinical Material With Virulence Potential and Suspected Uptake of Foreign DNA by Natural Transformation.</title>
        <authorList>
            <person name="Maslanova I."/>
            <person name="Wertheimer Z."/>
            <person name="Sedlacek I."/>
            <person name="Svec P."/>
            <person name="Indrakova A."/>
            <person name="Kovarovic V."/>
            <person name="Schumann P."/>
            <person name="Sproer C."/>
            <person name="Kralova S."/>
            <person name="Sedo O."/>
            <person name="Kristofova L."/>
            <person name="Vrbovska V."/>
            <person name="Fuzik T."/>
            <person name="Petras P."/>
            <person name="Zdrahal Z."/>
            <person name="Ruzickova V."/>
            <person name="Doskar J."/>
            <person name="Pantucek R."/>
        </authorList>
    </citation>
    <scope>NUCLEOTIDE SEQUENCE [LARGE SCALE GENOMIC DNA]</scope>
    <source>
        <strain evidence="2 3">01/688</strain>
    </source>
</reference>
<dbReference type="PANTHER" id="PTHR39173">
    <property type="entry name" value="ACETYLTRANSFERASE"/>
    <property type="match status" value="1"/>
</dbReference>
<dbReference type="SUPFAM" id="SSF55729">
    <property type="entry name" value="Acyl-CoA N-acyltransferases (Nat)"/>
    <property type="match status" value="1"/>
</dbReference>
<dbReference type="Proteomes" id="UP000249808">
    <property type="component" value="Unassembled WGS sequence"/>
</dbReference>
<protein>
    <submittedName>
        <fullName evidence="2">GNAT family N-acetyltransferase</fullName>
    </submittedName>
</protein>
<dbReference type="AlphaFoldDB" id="A0A327ZS56"/>
<dbReference type="RefSeq" id="WP_111716462.1">
    <property type="nucleotide sequence ID" value="NZ_JBHSSR010000006.1"/>
</dbReference>
<dbReference type="PROSITE" id="PS51186">
    <property type="entry name" value="GNAT"/>
    <property type="match status" value="1"/>
</dbReference>
<keyword evidence="2" id="KW-0808">Transferase</keyword>
<dbReference type="InterPro" id="IPR016181">
    <property type="entry name" value="Acyl_CoA_acyltransferase"/>
</dbReference>
<evidence type="ECO:0000313" key="2">
    <source>
        <dbReference type="EMBL" id="RAK44394.1"/>
    </source>
</evidence>
<dbReference type="InterPro" id="IPR000182">
    <property type="entry name" value="GNAT_dom"/>
</dbReference>
<dbReference type="CDD" id="cd04301">
    <property type="entry name" value="NAT_SF"/>
    <property type="match status" value="1"/>
</dbReference>
<dbReference type="Gene3D" id="3.40.630.30">
    <property type="match status" value="1"/>
</dbReference>
<dbReference type="Pfam" id="PF00583">
    <property type="entry name" value="Acetyltransf_1"/>
    <property type="match status" value="1"/>
</dbReference>
<feature type="domain" description="N-acetyltransferase" evidence="1">
    <location>
        <begin position="2"/>
        <end position="175"/>
    </location>
</feature>
<accession>A0A327ZS56</accession>
<evidence type="ECO:0000259" key="1">
    <source>
        <dbReference type="PROSITE" id="PS51186"/>
    </source>
</evidence>
<gene>
    <name evidence="2" type="ORF">BHU61_09585</name>
</gene>
<name>A0A327ZS56_9STAP</name>
<proteinExistence type="predicted"/>
<dbReference type="PANTHER" id="PTHR39173:SF1">
    <property type="entry name" value="ACETYLTRANSFERASE"/>
    <property type="match status" value="1"/>
</dbReference>
<keyword evidence="3" id="KW-1185">Reference proteome</keyword>
<comment type="caution">
    <text evidence="2">The sequence shown here is derived from an EMBL/GenBank/DDBJ whole genome shotgun (WGS) entry which is preliminary data.</text>
</comment>
<dbReference type="EMBL" id="PZJH01000004">
    <property type="protein sequence ID" value="RAK44394.1"/>
    <property type="molecule type" value="Genomic_DNA"/>
</dbReference>